<keyword evidence="3" id="KW-1185">Reference proteome</keyword>
<organism evidence="2 3">
    <name type="scientific">Parathielavia hyrcaniae</name>
    <dbReference type="NCBI Taxonomy" id="113614"/>
    <lineage>
        <taxon>Eukaryota</taxon>
        <taxon>Fungi</taxon>
        <taxon>Dikarya</taxon>
        <taxon>Ascomycota</taxon>
        <taxon>Pezizomycotina</taxon>
        <taxon>Sordariomycetes</taxon>
        <taxon>Sordariomycetidae</taxon>
        <taxon>Sordariales</taxon>
        <taxon>Chaetomiaceae</taxon>
        <taxon>Parathielavia</taxon>
    </lineage>
</organism>
<dbReference type="EMBL" id="MU863625">
    <property type="protein sequence ID" value="KAK4105503.1"/>
    <property type="molecule type" value="Genomic_DNA"/>
</dbReference>
<feature type="region of interest" description="Disordered" evidence="1">
    <location>
        <begin position="165"/>
        <end position="188"/>
    </location>
</feature>
<comment type="caution">
    <text evidence="2">The sequence shown here is derived from an EMBL/GenBank/DDBJ whole genome shotgun (WGS) entry which is preliminary data.</text>
</comment>
<accession>A0AAN6Q8A9</accession>
<feature type="region of interest" description="Disordered" evidence="1">
    <location>
        <begin position="223"/>
        <end position="250"/>
    </location>
</feature>
<dbReference type="AlphaFoldDB" id="A0AAN6Q8A9"/>
<dbReference type="Proteomes" id="UP001305647">
    <property type="component" value="Unassembled WGS sequence"/>
</dbReference>
<name>A0AAN6Q8A9_9PEZI</name>
<feature type="compositionally biased region" description="Basic and acidic residues" evidence="1">
    <location>
        <begin position="233"/>
        <end position="250"/>
    </location>
</feature>
<sequence>MPDPPRFSPTRHPPSRTVRRTSKPDGSHCQPGWGQESRPTWKGASEASDKESASRFPFQASRHPMSTPESTVGRVTGHPAAGICRATGTAEWGLPRINLWLGWPEELRLIISVGNLLDWQLAWLRHRRELPVAFFRGQGHRAGNVARIVLFVKYDESKYGAAGRLSRQKLRSPSSTRSRHPRGPTHLSSWASAAESRLHMQETAQAQNDGGAVNLISLRGPWCTQSNRRRPKRPEVDLSSAKRERGPKDVEGSCDIFLPSNYNTNPSCPATVFQVASPAAVAHSAYWRDCAEGPRLHRMEVNQ</sequence>
<gene>
    <name evidence="2" type="ORF">N658DRAFT_122057</name>
</gene>
<reference evidence="2" key="2">
    <citation type="submission" date="2023-05" db="EMBL/GenBank/DDBJ databases">
        <authorList>
            <consortium name="Lawrence Berkeley National Laboratory"/>
            <person name="Steindorff A."/>
            <person name="Hensen N."/>
            <person name="Bonometti L."/>
            <person name="Westerberg I."/>
            <person name="Brannstrom I.O."/>
            <person name="Guillou S."/>
            <person name="Cros-Aarteil S."/>
            <person name="Calhoun S."/>
            <person name="Haridas S."/>
            <person name="Kuo A."/>
            <person name="Mondo S."/>
            <person name="Pangilinan J."/>
            <person name="Riley R."/>
            <person name="Labutti K."/>
            <person name="Andreopoulos B."/>
            <person name="Lipzen A."/>
            <person name="Chen C."/>
            <person name="Yanf M."/>
            <person name="Daum C."/>
            <person name="Ng V."/>
            <person name="Clum A."/>
            <person name="Ohm R."/>
            <person name="Martin F."/>
            <person name="Silar P."/>
            <person name="Natvig D."/>
            <person name="Lalanne C."/>
            <person name="Gautier V."/>
            <person name="Ament-Velasquez S.L."/>
            <person name="Kruys A."/>
            <person name="Hutchinson M.I."/>
            <person name="Powell A.J."/>
            <person name="Barry K."/>
            <person name="Miller A.N."/>
            <person name="Grigoriev I.V."/>
            <person name="Debuchy R."/>
            <person name="Gladieux P."/>
            <person name="Thoren M.H."/>
            <person name="Johannesson H."/>
        </authorList>
    </citation>
    <scope>NUCLEOTIDE SEQUENCE</scope>
    <source>
        <strain evidence="2">CBS 757.83</strain>
    </source>
</reference>
<proteinExistence type="predicted"/>
<evidence type="ECO:0000313" key="2">
    <source>
        <dbReference type="EMBL" id="KAK4105503.1"/>
    </source>
</evidence>
<evidence type="ECO:0000256" key="1">
    <source>
        <dbReference type="SAM" id="MobiDB-lite"/>
    </source>
</evidence>
<reference evidence="2" key="1">
    <citation type="journal article" date="2023" name="Mol. Phylogenet. Evol.">
        <title>Genome-scale phylogeny and comparative genomics of the fungal order Sordariales.</title>
        <authorList>
            <person name="Hensen N."/>
            <person name="Bonometti L."/>
            <person name="Westerberg I."/>
            <person name="Brannstrom I.O."/>
            <person name="Guillou S."/>
            <person name="Cros-Aarteil S."/>
            <person name="Calhoun S."/>
            <person name="Haridas S."/>
            <person name="Kuo A."/>
            <person name="Mondo S."/>
            <person name="Pangilinan J."/>
            <person name="Riley R."/>
            <person name="LaButti K."/>
            <person name="Andreopoulos B."/>
            <person name="Lipzen A."/>
            <person name="Chen C."/>
            <person name="Yan M."/>
            <person name="Daum C."/>
            <person name="Ng V."/>
            <person name="Clum A."/>
            <person name="Steindorff A."/>
            <person name="Ohm R.A."/>
            <person name="Martin F."/>
            <person name="Silar P."/>
            <person name="Natvig D.O."/>
            <person name="Lalanne C."/>
            <person name="Gautier V."/>
            <person name="Ament-Velasquez S.L."/>
            <person name="Kruys A."/>
            <person name="Hutchinson M.I."/>
            <person name="Powell A.J."/>
            <person name="Barry K."/>
            <person name="Miller A.N."/>
            <person name="Grigoriev I.V."/>
            <person name="Debuchy R."/>
            <person name="Gladieux P."/>
            <person name="Hiltunen Thoren M."/>
            <person name="Johannesson H."/>
        </authorList>
    </citation>
    <scope>NUCLEOTIDE SEQUENCE</scope>
    <source>
        <strain evidence="2">CBS 757.83</strain>
    </source>
</reference>
<feature type="region of interest" description="Disordered" evidence="1">
    <location>
        <begin position="1"/>
        <end position="76"/>
    </location>
</feature>
<evidence type="ECO:0000313" key="3">
    <source>
        <dbReference type="Proteomes" id="UP001305647"/>
    </source>
</evidence>
<protein>
    <submittedName>
        <fullName evidence="2">Uncharacterized protein</fullName>
    </submittedName>
</protein>